<dbReference type="InterPro" id="IPR025071">
    <property type="entry name" value="DUF3939"/>
</dbReference>
<dbReference type="KEGG" id="bco:Bcell_0981"/>
<dbReference type="Proteomes" id="UP000001401">
    <property type="component" value="Chromosome"/>
</dbReference>
<proteinExistence type="predicted"/>
<dbReference type="HOGENOM" id="CLU_143310_0_0_9"/>
<evidence type="ECO:0000313" key="1">
    <source>
        <dbReference type="EMBL" id="ADU29254.1"/>
    </source>
</evidence>
<reference evidence="1 2" key="1">
    <citation type="submission" date="2010-12" db="EMBL/GenBank/DDBJ databases">
        <title>Complete sequence of Bacillus cellulosilyticus DSM 2522.</title>
        <authorList>
            <consortium name="US DOE Joint Genome Institute"/>
            <person name="Lucas S."/>
            <person name="Copeland A."/>
            <person name="Lapidus A."/>
            <person name="Cheng J.-F."/>
            <person name="Bruce D."/>
            <person name="Goodwin L."/>
            <person name="Pitluck S."/>
            <person name="Chertkov O."/>
            <person name="Detter J.C."/>
            <person name="Han C."/>
            <person name="Tapia R."/>
            <person name="Land M."/>
            <person name="Hauser L."/>
            <person name="Jeffries C."/>
            <person name="Kyrpides N."/>
            <person name="Ivanova N."/>
            <person name="Mikhailova N."/>
            <person name="Brumm P."/>
            <person name="Mead D."/>
            <person name="Woyke T."/>
        </authorList>
    </citation>
    <scope>NUCLEOTIDE SEQUENCE [LARGE SCALE GENOMIC DNA]</scope>
    <source>
        <strain evidence="2">ATCC 21833 / DSM 2522 / FERM P-1141 / JCM 9156 / N-4</strain>
    </source>
</reference>
<sequence length="152" mass="18019">MFFKKRKKNGDTQEEKREEKIVTVTIDEVRAAVNKYANNMQKGISLRSIVLDNNEIDFEALYSYLGGKPDRPFYMSKETFEIFEEKDYPKYIDLCQIACDQYILENGEEPITTGDPERKVNFQKLKHYLTEKPPFKLYLHPQDRMVTHRAPK</sequence>
<dbReference type="Pfam" id="PF13075">
    <property type="entry name" value="DUF3939"/>
    <property type="match status" value="1"/>
</dbReference>
<dbReference type="STRING" id="649639.Bcell_0981"/>
<dbReference type="AlphaFoldDB" id="E6U210"/>
<organism evidence="1 2">
    <name type="scientific">Evansella cellulosilytica (strain ATCC 21833 / DSM 2522 / FERM P-1141 / JCM 9156 / N-4)</name>
    <name type="common">Bacillus cellulosilyticus</name>
    <dbReference type="NCBI Taxonomy" id="649639"/>
    <lineage>
        <taxon>Bacteria</taxon>
        <taxon>Bacillati</taxon>
        <taxon>Bacillota</taxon>
        <taxon>Bacilli</taxon>
        <taxon>Bacillales</taxon>
        <taxon>Bacillaceae</taxon>
        <taxon>Evansella</taxon>
    </lineage>
</organism>
<dbReference type="eggNOG" id="ENOG5031A90">
    <property type="taxonomic scope" value="Bacteria"/>
</dbReference>
<accession>E6U210</accession>
<dbReference type="RefSeq" id="WP_013487595.1">
    <property type="nucleotide sequence ID" value="NC_014829.1"/>
</dbReference>
<gene>
    <name evidence="1" type="ordered locus">Bcell_0981</name>
</gene>
<dbReference type="EMBL" id="CP002394">
    <property type="protein sequence ID" value="ADU29254.1"/>
    <property type="molecule type" value="Genomic_DNA"/>
</dbReference>
<name>E6U210_EVAC2</name>
<dbReference type="OrthoDB" id="2352834at2"/>
<keyword evidence="2" id="KW-1185">Reference proteome</keyword>
<protein>
    <recommendedName>
        <fullName evidence="3">DUF3939 domain-containing protein</fullName>
    </recommendedName>
</protein>
<evidence type="ECO:0000313" key="2">
    <source>
        <dbReference type="Proteomes" id="UP000001401"/>
    </source>
</evidence>
<evidence type="ECO:0008006" key="3">
    <source>
        <dbReference type="Google" id="ProtNLM"/>
    </source>
</evidence>